<protein>
    <recommendedName>
        <fullName evidence="1">Methyltransferase domain-containing protein</fullName>
    </recommendedName>
</protein>
<dbReference type="STRING" id="1423750.FC89_GL000868"/>
<name>A0A0R1VRP6_9LACO</name>
<feature type="domain" description="Methyltransferase" evidence="1">
    <location>
        <begin position="93"/>
        <end position="201"/>
    </location>
</feature>
<sequence>MKLFEFKDTRMLFNDFNGQQQLILDYAPLKNHSNNSTYTRNQRGHLENNYIPWLAQIFKRVAQWQENGQLNGNGIDYLLTSLLIIQQLISKQRNFRILEIGCDTGALSVLIAEILKDFNSTNRLICVSEEQVNTEQDRWLQLMSTSPAADIVSRYIGDFTELPFAENYFDLVIINGTTEFKQTKQVFQQAALVLRNQGTLYGIADQRPDIDQVYMKKLKSSVSYALSKTATIWTKKLSAKDKDSLIDQLFRVQFTKIKQKISDNLVAITDLITKLNQLTNPELDALINAVNRTEDLVIAIYNQLISVNLKQYLNELKEALIKYRLSLGEKDSLFNICQEKLKCVKQEIKESEDFNENHF</sequence>
<evidence type="ECO:0000313" key="3">
    <source>
        <dbReference type="Proteomes" id="UP000051451"/>
    </source>
</evidence>
<evidence type="ECO:0000259" key="1">
    <source>
        <dbReference type="Pfam" id="PF13847"/>
    </source>
</evidence>
<gene>
    <name evidence="2" type="ORF">FC89_GL000868</name>
</gene>
<dbReference type="RefSeq" id="WP_057871632.1">
    <property type="nucleotide sequence ID" value="NZ_AZGB01000016.1"/>
</dbReference>
<dbReference type="EMBL" id="AZGB01000016">
    <property type="protein sequence ID" value="KRM06004.1"/>
    <property type="molecule type" value="Genomic_DNA"/>
</dbReference>
<proteinExistence type="predicted"/>
<dbReference type="SUPFAM" id="SSF53335">
    <property type="entry name" value="S-adenosyl-L-methionine-dependent methyltransferases"/>
    <property type="match status" value="1"/>
</dbReference>
<dbReference type="PATRIC" id="fig|1423750.3.peg.891"/>
<dbReference type="InterPro" id="IPR029063">
    <property type="entry name" value="SAM-dependent_MTases_sf"/>
</dbReference>
<dbReference type="InterPro" id="IPR025714">
    <property type="entry name" value="Methyltranfer_dom"/>
</dbReference>
<keyword evidence="3" id="KW-1185">Reference proteome</keyword>
<dbReference type="GO" id="GO:0008757">
    <property type="term" value="F:S-adenosylmethionine-dependent methyltransferase activity"/>
    <property type="evidence" value="ECO:0007669"/>
    <property type="project" value="InterPro"/>
</dbReference>
<dbReference type="CDD" id="cd02440">
    <property type="entry name" value="AdoMet_MTases"/>
    <property type="match status" value="1"/>
</dbReference>
<dbReference type="Gene3D" id="3.40.50.150">
    <property type="entry name" value="Vaccinia Virus protein VP39"/>
    <property type="match status" value="1"/>
</dbReference>
<dbReference type="AlphaFoldDB" id="A0A0R1VRP6"/>
<reference evidence="2 3" key="1">
    <citation type="journal article" date="2015" name="Genome Announc.">
        <title>Expanding the biotechnology potential of lactobacilli through comparative genomics of 213 strains and associated genera.</title>
        <authorList>
            <person name="Sun Z."/>
            <person name="Harris H.M."/>
            <person name="McCann A."/>
            <person name="Guo C."/>
            <person name="Argimon S."/>
            <person name="Zhang W."/>
            <person name="Yang X."/>
            <person name="Jeffery I.B."/>
            <person name="Cooney J.C."/>
            <person name="Kagawa T.F."/>
            <person name="Liu W."/>
            <person name="Song Y."/>
            <person name="Salvetti E."/>
            <person name="Wrobel A."/>
            <person name="Rasinkangas P."/>
            <person name="Parkhill J."/>
            <person name="Rea M.C."/>
            <person name="O'Sullivan O."/>
            <person name="Ritari J."/>
            <person name="Douillard F.P."/>
            <person name="Paul Ross R."/>
            <person name="Yang R."/>
            <person name="Briner A.E."/>
            <person name="Felis G.E."/>
            <person name="de Vos W.M."/>
            <person name="Barrangou R."/>
            <person name="Klaenhammer T.R."/>
            <person name="Caufield P.W."/>
            <person name="Cui Y."/>
            <person name="Zhang H."/>
            <person name="O'Toole P.W."/>
        </authorList>
    </citation>
    <scope>NUCLEOTIDE SEQUENCE [LARGE SCALE GENOMIC DNA]</scope>
    <source>
        <strain evidence="2 3">DSM 18630</strain>
    </source>
</reference>
<accession>A0A0R1VRP6</accession>
<dbReference type="OrthoDB" id="9808140at2"/>
<evidence type="ECO:0000313" key="2">
    <source>
        <dbReference type="EMBL" id="KRM06004.1"/>
    </source>
</evidence>
<dbReference type="Proteomes" id="UP000051451">
    <property type="component" value="Unassembled WGS sequence"/>
</dbReference>
<organism evidence="2 3">
    <name type="scientific">Liquorilactobacillus ghanensis DSM 18630</name>
    <dbReference type="NCBI Taxonomy" id="1423750"/>
    <lineage>
        <taxon>Bacteria</taxon>
        <taxon>Bacillati</taxon>
        <taxon>Bacillota</taxon>
        <taxon>Bacilli</taxon>
        <taxon>Lactobacillales</taxon>
        <taxon>Lactobacillaceae</taxon>
        <taxon>Liquorilactobacillus</taxon>
    </lineage>
</organism>
<dbReference type="GeneID" id="98318897"/>
<comment type="caution">
    <text evidence="2">The sequence shown here is derived from an EMBL/GenBank/DDBJ whole genome shotgun (WGS) entry which is preliminary data.</text>
</comment>
<dbReference type="Pfam" id="PF13847">
    <property type="entry name" value="Methyltransf_31"/>
    <property type="match status" value="1"/>
</dbReference>